<dbReference type="GO" id="GO:0005634">
    <property type="term" value="C:nucleus"/>
    <property type="evidence" value="ECO:0007669"/>
    <property type="project" value="TreeGrafter"/>
</dbReference>
<dbReference type="Pfam" id="PF09445">
    <property type="entry name" value="Methyltransf_15"/>
    <property type="match status" value="2"/>
</dbReference>
<organism evidence="9 10">
    <name type="scientific">Hericium alpestre</name>
    <dbReference type="NCBI Taxonomy" id="135208"/>
    <lineage>
        <taxon>Eukaryota</taxon>
        <taxon>Fungi</taxon>
        <taxon>Dikarya</taxon>
        <taxon>Basidiomycota</taxon>
        <taxon>Agaricomycotina</taxon>
        <taxon>Agaricomycetes</taxon>
        <taxon>Russulales</taxon>
        <taxon>Hericiaceae</taxon>
        <taxon>Hericium</taxon>
    </lineage>
</organism>
<dbReference type="PANTHER" id="PTHR14741:SF32">
    <property type="entry name" value="TRIMETHYLGUANOSINE SYNTHASE"/>
    <property type="match status" value="1"/>
</dbReference>
<evidence type="ECO:0000256" key="8">
    <source>
        <dbReference type="SAM" id="MobiDB-lite"/>
    </source>
</evidence>
<dbReference type="OrthoDB" id="194443at2759"/>
<dbReference type="GO" id="GO:0071164">
    <property type="term" value="F:RNA cap trimethylguanosine synthase activity"/>
    <property type="evidence" value="ECO:0007669"/>
    <property type="project" value="TreeGrafter"/>
</dbReference>
<evidence type="ECO:0000256" key="7">
    <source>
        <dbReference type="ARBA" id="ARBA00049790"/>
    </source>
</evidence>
<feature type="region of interest" description="Disordered" evidence="8">
    <location>
        <begin position="375"/>
        <end position="398"/>
    </location>
</feature>
<protein>
    <recommendedName>
        <fullName evidence="1">Trimethylguanosine synthase</fullName>
    </recommendedName>
    <alternativeName>
        <fullName evidence="7">Cap-specific guanine-N(2) methyltransferase</fullName>
    </alternativeName>
</protein>
<evidence type="ECO:0000256" key="6">
    <source>
        <dbReference type="ARBA" id="ARBA00049075"/>
    </source>
</evidence>
<comment type="catalytic activity">
    <reaction evidence="5">
        <text>a 5'-end (N(2),N(7)-dimethyl 5'-triphosphoguanosine)-ribonucleoside in snRNA + S-adenosyl-L-methionine = a 5'-end (N(2),N(2),N(7)-trimethyl 5'-triphosphoguanosine)-ribonucleoside in snRNA + S-adenosyl-L-homocysteine + H(+)</text>
        <dbReference type="Rhea" id="RHEA:78479"/>
        <dbReference type="Rhea" id="RHEA-COMP:19087"/>
        <dbReference type="Rhea" id="RHEA-COMP:19089"/>
        <dbReference type="ChEBI" id="CHEBI:15378"/>
        <dbReference type="ChEBI" id="CHEBI:57856"/>
        <dbReference type="ChEBI" id="CHEBI:59789"/>
        <dbReference type="ChEBI" id="CHEBI:167623"/>
        <dbReference type="ChEBI" id="CHEBI:172880"/>
    </reaction>
    <physiologicalReaction direction="left-to-right" evidence="5">
        <dbReference type="Rhea" id="RHEA:78480"/>
    </physiologicalReaction>
</comment>
<dbReference type="InterPro" id="IPR019012">
    <property type="entry name" value="RNA_cap_Gua-N2-MeTrfase"/>
</dbReference>
<evidence type="ECO:0000256" key="1">
    <source>
        <dbReference type="ARBA" id="ARBA00018517"/>
    </source>
</evidence>
<dbReference type="FunFam" id="3.40.50.150:FF:000432">
    <property type="entry name" value="Unplaced genomic scaffold supercont2.10, whole genome shotgun sequence"/>
    <property type="match status" value="1"/>
</dbReference>
<evidence type="ECO:0000256" key="3">
    <source>
        <dbReference type="ARBA" id="ARBA00047418"/>
    </source>
</evidence>
<reference evidence="9 10" key="1">
    <citation type="submission" date="2019-02" db="EMBL/GenBank/DDBJ databases">
        <title>Genome sequencing of the rare red list fungi Hericium alpestre (H. flagellum).</title>
        <authorList>
            <person name="Buettner E."/>
            <person name="Kellner H."/>
        </authorList>
    </citation>
    <scope>NUCLEOTIDE SEQUENCE [LARGE SCALE GENOMIC DNA]</scope>
    <source>
        <strain evidence="9 10">DSM 108284</strain>
    </source>
</reference>
<accession>A0A4Y9ZQ79</accession>
<dbReference type="Proteomes" id="UP000298061">
    <property type="component" value="Unassembled WGS sequence"/>
</dbReference>
<evidence type="ECO:0000313" key="10">
    <source>
        <dbReference type="Proteomes" id="UP000298061"/>
    </source>
</evidence>
<keyword evidence="10" id="KW-1185">Reference proteome</keyword>
<comment type="catalytic activity">
    <reaction evidence="4">
        <text>a 5'-end (N(7)-methyl 5'-triphosphoguanosine)-ribonucleoside in snoRNA + S-adenosyl-L-methionine = a 5'-end (N(2),N(7)-dimethyl 5'-triphosphoguanosine)-ribonucleoside in snoRNA + S-adenosyl-L-homocysteine + H(+)</text>
        <dbReference type="Rhea" id="RHEA:78475"/>
        <dbReference type="Rhea" id="RHEA-COMP:19086"/>
        <dbReference type="Rhea" id="RHEA-COMP:19088"/>
        <dbReference type="ChEBI" id="CHEBI:15378"/>
        <dbReference type="ChEBI" id="CHEBI:57856"/>
        <dbReference type="ChEBI" id="CHEBI:59789"/>
        <dbReference type="ChEBI" id="CHEBI:156461"/>
        <dbReference type="ChEBI" id="CHEBI:172880"/>
    </reaction>
    <physiologicalReaction direction="left-to-right" evidence="4">
        <dbReference type="Rhea" id="RHEA:78476"/>
    </physiologicalReaction>
</comment>
<evidence type="ECO:0000256" key="5">
    <source>
        <dbReference type="ARBA" id="ARBA00048763"/>
    </source>
</evidence>
<evidence type="ECO:0000256" key="2">
    <source>
        <dbReference type="ARBA" id="ARBA00025783"/>
    </source>
</evidence>
<gene>
    <name evidence="9" type="ORF">EWM64_g8364</name>
</gene>
<dbReference type="PANTHER" id="PTHR14741">
    <property type="entry name" value="S-ADENOSYLMETHIONINE-DEPENDENT METHYLTRANSFERASE RELATED"/>
    <property type="match status" value="1"/>
</dbReference>
<dbReference type="Gene3D" id="3.40.50.150">
    <property type="entry name" value="Vaccinia Virus protein VP39"/>
    <property type="match status" value="1"/>
</dbReference>
<dbReference type="SUPFAM" id="SSF53335">
    <property type="entry name" value="S-adenosyl-L-methionine-dependent methyltransferases"/>
    <property type="match status" value="1"/>
</dbReference>
<name>A0A4Y9ZQ79_9AGAM</name>
<comment type="caution">
    <text evidence="9">The sequence shown here is derived from an EMBL/GenBank/DDBJ whole genome shotgun (WGS) entry which is preliminary data.</text>
</comment>
<dbReference type="STRING" id="135208.A0A4Y9ZQ79"/>
<sequence length="433" mass="47404">MFSAGGAFLERAAQQSFQFETPLKTRKLEMQACLAENKSRGTFQCKAAHMMLLCLGADVVLSIVRKDLKKPTPALTKSKKRDPNEVLSVTLLHGDMAVLHGDDIEAFDKPPVDAPEVNSSITTITADKSLVATTSDVAEKERPSKKRKVGMLGSGYERFDATGLVPYYSDASQVPEHLQKYFSQRYRFFSLYDEGCLLDEEGWYSVTPEAVANQIADRCRCTTILDAFCGVGGNAIAFAKTCERVIALDTSATRLALARHNAFIYGVEDRIEFILADYLDFACSQRSSSKARKIDVVFLSPPWGGPSYLSGNTSPPSGEEGDDAAVEQIVDAHPEYSLSSIQPVHGQELVQLTRQITPNIALFLPRNTRLEEISELADGGSPGPPGPKNGKKHKGSEGAGEMIEIEEEWMGNKLKALTCYFGGLVAGQEHFFE</sequence>
<comment type="similarity">
    <text evidence="2">Belongs to the methyltransferase superfamily. Trimethylguanosine synthase family.</text>
</comment>
<proteinExistence type="inferred from homology"/>
<comment type="catalytic activity">
    <reaction evidence="3">
        <text>a 5'-end (N(2),N(7)-dimethyl 5'-triphosphoguanosine)-ribonucleoside in snoRNA + S-adenosyl-L-methionine = a 5'-end (N(2),N(2),N(7)-trimethyl 5'-triphosphoguanosine)-ribonucleoside in snoRNA + S-adenosyl-L-homocysteine + H(+)</text>
        <dbReference type="Rhea" id="RHEA:78507"/>
        <dbReference type="Rhea" id="RHEA-COMP:19088"/>
        <dbReference type="Rhea" id="RHEA-COMP:19090"/>
        <dbReference type="ChEBI" id="CHEBI:15378"/>
        <dbReference type="ChEBI" id="CHEBI:57856"/>
        <dbReference type="ChEBI" id="CHEBI:59789"/>
        <dbReference type="ChEBI" id="CHEBI:167623"/>
        <dbReference type="ChEBI" id="CHEBI:172880"/>
    </reaction>
    <physiologicalReaction direction="left-to-right" evidence="3">
        <dbReference type="Rhea" id="RHEA:78508"/>
    </physiologicalReaction>
</comment>
<dbReference type="EMBL" id="SFCI01001485">
    <property type="protein sequence ID" value="TFY75648.1"/>
    <property type="molecule type" value="Genomic_DNA"/>
</dbReference>
<comment type="catalytic activity">
    <reaction evidence="6">
        <text>a 5'-end (N(7)-methyl 5'-triphosphoguanosine)-ribonucleoside in snRNA + S-adenosyl-L-methionine = a 5'-end (N(2),N(7)-dimethyl 5'-triphosphoguanosine)-ribonucleoside in snRNA + S-adenosyl-L-homocysteine + H(+)</text>
        <dbReference type="Rhea" id="RHEA:78471"/>
        <dbReference type="Rhea" id="RHEA-COMP:19085"/>
        <dbReference type="Rhea" id="RHEA-COMP:19087"/>
        <dbReference type="ChEBI" id="CHEBI:15378"/>
        <dbReference type="ChEBI" id="CHEBI:57856"/>
        <dbReference type="ChEBI" id="CHEBI:59789"/>
        <dbReference type="ChEBI" id="CHEBI:156461"/>
        <dbReference type="ChEBI" id="CHEBI:172880"/>
    </reaction>
    <physiologicalReaction direction="left-to-right" evidence="6">
        <dbReference type="Rhea" id="RHEA:78472"/>
    </physiologicalReaction>
</comment>
<dbReference type="AlphaFoldDB" id="A0A4Y9ZQ79"/>
<evidence type="ECO:0000256" key="4">
    <source>
        <dbReference type="ARBA" id="ARBA00048740"/>
    </source>
</evidence>
<dbReference type="InterPro" id="IPR029063">
    <property type="entry name" value="SAM-dependent_MTases_sf"/>
</dbReference>
<dbReference type="CDD" id="cd02440">
    <property type="entry name" value="AdoMet_MTases"/>
    <property type="match status" value="1"/>
</dbReference>
<evidence type="ECO:0000313" key="9">
    <source>
        <dbReference type="EMBL" id="TFY75648.1"/>
    </source>
</evidence>